<feature type="region of interest" description="Disordered" evidence="2">
    <location>
        <begin position="226"/>
        <end position="267"/>
    </location>
</feature>
<comment type="caution">
    <text evidence="3">The sequence shown here is derived from an EMBL/GenBank/DDBJ whole genome shotgun (WGS) entry which is preliminary data.</text>
</comment>
<sequence>MFMLSPAKRAKSAPPAIPTAPHCLVGASKTKQSHHTKHGTASHDFEVALSKELDPVVQDGLRLARDATSLIYSSVQLLTTQLNMLRDNNRKLSERLFDASVKIEQLESEHKEDGRELEHLQLENDLLWEALRRKADIFQSLEMTVQEKDDIIAAMTASLDMKGEDMEVLQKKVDNVSAILRGLRMGKPNWALTDSQVQTDTASHSASNHNGSVLKQFGSVVPEYSEPPGSIENFDSDEIPIRPAKAIRVSPSHQYAMQAPPPDSRSP</sequence>
<gene>
    <name evidence="3" type="ORF">MIND_00434000</name>
</gene>
<organism evidence="3 4">
    <name type="scientific">Mycena indigotica</name>
    <dbReference type="NCBI Taxonomy" id="2126181"/>
    <lineage>
        <taxon>Eukaryota</taxon>
        <taxon>Fungi</taxon>
        <taxon>Dikarya</taxon>
        <taxon>Basidiomycota</taxon>
        <taxon>Agaricomycotina</taxon>
        <taxon>Agaricomycetes</taxon>
        <taxon>Agaricomycetidae</taxon>
        <taxon>Agaricales</taxon>
        <taxon>Marasmiineae</taxon>
        <taxon>Mycenaceae</taxon>
        <taxon>Mycena</taxon>
    </lineage>
</organism>
<dbReference type="GeneID" id="59343671"/>
<dbReference type="EMBL" id="JACAZF010000004">
    <property type="protein sequence ID" value="KAF7306428.1"/>
    <property type="molecule type" value="Genomic_DNA"/>
</dbReference>
<evidence type="ECO:0000256" key="2">
    <source>
        <dbReference type="SAM" id="MobiDB-lite"/>
    </source>
</evidence>
<accession>A0A8H6SW83</accession>
<reference evidence="3" key="1">
    <citation type="submission" date="2020-05" db="EMBL/GenBank/DDBJ databases">
        <title>Mycena genomes resolve the evolution of fungal bioluminescence.</title>
        <authorList>
            <person name="Tsai I.J."/>
        </authorList>
    </citation>
    <scope>NUCLEOTIDE SEQUENCE</scope>
    <source>
        <strain evidence="3">171206Taipei</strain>
    </source>
</reference>
<evidence type="ECO:0000313" key="4">
    <source>
        <dbReference type="Proteomes" id="UP000636479"/>
    </source>
</evidence>
<keyword evidence="1" id="KW-0175">Coiled coil</keyword>
<name>A0A8H6SW83_9AGAR</name>
<protein>
    <submittedName>
        <fullName evidence="3">Uncharacterized protein</fullName>
    </submittedName>
</protein>
<evidence type="ECO:0000313" key="3">
    <source>
        <dbReference type="EMBL" id="KAF7306428.1"/>
    </source>
</evidence>
<keyword evidence="4" id="KW-1185">Reference proteome</keyword>
<dbReference type="Proteomes" id="UP000636479">
    <property type="component" value="Unassembled WGS sequence"/>
</dbReference>
<proteinExistence type="predicted"/>
<feature type="region of interest" description="Disordered" evidence="2">
    <location>
        <begin position="1"/>
        <end position="20"/>
    </location>
</feature>
<dbReference type="RefSeq" id="XP_037221447.1">
    <property type="nucleotide sequence ID" value="XM_037361155.1"/>
</dbReference>
<dbReference type="AlphaFoldDB" id="A0A8H6SW83"/>
<evidence type="ECO:0000256" key="1">
    <source>
        <dbReference type="SAM" id="Coils"/>
    </source>
</evidence>
<feature type="coiled-coil region" evidence="1">
    <location>
        <begin position="75"/>
        <end position="123"/>
    </location>
</feature>